<feature type="compositionally biased region" description="Basic and acidic residues" evidence="3">
    <location>
        <begin position="679"/>
        <end position="692"/>
    </location>
</feature>
<dbReference type="Gene3D" id="3.30.70.330">
    <property type="match status" value="2"/>
</dbReference>
<feature type="compositionally biased region" description="Acidic residues" evidence="3">
    <location>
        <begin position="36"/>
        <end position="55"/>
    </location>
</feature>
<feature type="domain" description="RRM" evidence="4">
    <location>
        <begin position="427"/>
        <end position="507"/>
    </location>
</feature>
<accession>A0AAW1SJG1</accession>
<evidence type="ECO:0000256" key="3">
    <source>
        <dbReference type="SAM" id="MobiDB-lite"/>
    </source>
</evidence>
<sequence>MFCRHCAAKMAEEADAAALENAEAGDAEEQAHDEEGFLDDLEDEYDDQEDVDVQDFGEPLDGNAGAYAAEDAVAGAGNASDDLGEDVHQEFVEDVASGGKQPAAAPASGAEAVAAGGDTKGGTAQPPSAGVAASTAPQNGAAKPQQQGRGREGRDAQEWELAGDNPDLRPCPLLKVTQVKLLAGQSEASSCEALRAAIEAAGVVVRSVALEHDANPGQGTGRLRTAYVRLPPPPLPWAQNGSGSGGGSSNNAQRAEEGSTDGKPKAGGKKRGRTVTDVHTLSESAVRRLGEAKPRPAVNGQELAFEGGSFRVTLFIGNLTPEWTDVERLRSAMAAHGSVERAAVLGNAQGVSKGYAIVEYTLPSGAGRGKAAVDMIENEMRPDSKKAKEAGATGEGKGPGAWARWEQVKLQRAEWTMPRTVPGHFSRVLYLSNLKPGFRSNDELKVVFEGFGPVTDAHIPTNRATGVAKGFGFVEFKRSNHADAALRATDGVDHSVLGRVLVSFANPAKLDAQRAKATPRAAGGAAGGMAQGGTARANAPGGRTMRDAAGRPMAAGRAGTFGGPMGVPLGGRGMLGGRGLRPMLVGGRGLGAPLGFPPVDPAALRLQQQMALQQQAGQQMAQVAFQRQLQAQMQAQMRQQQAALQAQLRAAQAQAQAAALQAQQYQRAATQAQAKAAAEAEARRRAEEEARKAAARAASVRPDAAAMRQAYTGFMGAGSGDMAGTGYGASAGGYDTGYGTAAGAQTGYGGSGAAGAQASYDTGTGAGGYGAYSASDYATQGYDTAGGYGATQGSGYSAAAAGFGAGAGYGQLSKGYASGTAGVGQKRDASYTANASYSANQQSAYGNYGAGYGQEGSGTKRARY</sequence>
<dbReference type="GO" id="GO:0003723">
    <property type="term" value="F:RNA binding"/>
    <property type="evidence" value="ECO:0007669"/>
    <property type="project" value="UniProtKB-UniRule"/>
</dbReference>
<dbReference type="Proteomes" id="UP001445335">
    <property type="component" value="Unassembled WGS sequence"/>
</dbReference>
<gene>
    <name evidence="5" type="ORF">WJX81_006763</name>
</gene>
<feature type="region of interest" description="Disordered" evidence="3">
    <location>
        <begin position="521"/>
        <end position="543"/>
    </location>
</feature>
<dbReference type="InterPro" id="IPR035979">
    <property type="entry name" value="RBD_domain_sf"/>
</dbReference>
<feature type="compositionally biased region" description="Basic and acidic residues" evidence="3">
    <location>
        <begin position="254"/>
        <end position="264"/>
    </location>
</feature>
<dbReference type="InterPro" id="IPR012677">
    <property type="entry name" value="Nucleotide-bd_a/b_plait_sf"/>
</dbReference>
<feature type="region of interest" description="Disordered" evidence="3">
    <location>
        <begin position="213"/>
        <end position="276"/>
    </location>
</feature>
<feature type="compositionally biased region" description="Low complexity" evidence="3">
    <location>
        <begin position="96"/>
        <end position="117"/>
    </location>
</feature>
<reference evidence="5 6" key="1">
    <citation type="journal article" date="2024" name="Nat. Commun.">
        <title>Phylogenomics reveals the evolutionary origins of lichenization in chlorophyte algae.</title>
        <authorList>
            <person name="Puginier C."/>
            <person name="Libourel C."/>
            <person name="Otte J."/>
            <person name="Skaloud P."/>
            <person name="Haon M."/>
            <person name="Grisel S."/>
            <person name="Petersen M."/>
            <person name="Berrin J.G."/>
            <person name="Delaux P.M."/>
            <person name="Dal Grande F."/>
            <person name="Keller J."/>
        </authorList>
    </citation>
    <scope>NUCLEOTIDE SEQUENCE [LARGE SCALE GENOMIC DNA]</scope>
    <source>
        <strain evidence="5 6">SAG 245.80</strain>
    </source>
</reference>
<dbReference type="EMBL" id="JALJOU010000002">
    <property type="protein sequence ID" value="KAK9845952.1"/>
    <property type="molecule type" value="Genomic_DNA"/>
</dbReference>
<evidence type="ECO:0000313" key="5">
    <source>
        <dbReference type="EMBL" id="KAK9845952.1"/>
    </source>
</evidence>
<organism evidence="5 6">
    <name type="scientific">Elliptochloris bilobata</name>
    <dbReference type="NCBI Taxonomy" id="381761"/>
    <lineage>
        <taxon>Eukaryota</taxon>
        <taxon>Viridiplantae</taxon>
        <taxon>Chlorophyta</taxon>
        <taxon>core chlorophytes</taxon>
        <taxon>Trebouxiophyceae</taxon>
        <taxon>Trebouxiophyceae incertae sedis</taxon>
        <taxon>Elliptochloris clade</taxon>
        <taxon>Elliptochloris</taxon>
    </lineage>
</organism>
<comment type="caution">
    <text evidence="5">The sequence shown here is derived from an EMBL/GenBank/DDBJ whole genome shotgun (WGS) entry which is preliminary data.</text>
</comment>
<dbReference type="InterPro" id="IPR000504">
    <property type="entry name" value="RRM_dom"/>
</dbReference>
<dbReference type="SUPFAM" id="SSF54928">
    <property type="entry name" value="RNA-binding domain, RBD"/>
    <property type="match status" value="2"/>
</dbReference>
<dbReference type="PANTHER" id="PTHR48027">
    <property type="entry name" value="HETEROGENEOUS NUCLEAR RIBONUCLEOPROTEIN 87F-RELATED"/>
    <property type="match status" value="1"/>
</dbReference>
<feature type="compositionally biased region" description="Low complexity" evidence="3">
    <location>
        <begin position="56"/>
        <end position="79"/>
    </location>
</feature>
<dbReference type="CDD" id="cd00590">
    <property type="entry name" value="RRM_SF"/>
    <property type="match status" value="1"/>
</dbReference>
<keyword evidence="6" id="KW-1185">Reference proteome</keyword>
<feature type="domain" description="RRM" evidence="4">
    <location>
        <begin position="312"/>
        <end position="378"/>
    </location>
</feature>
<proteinExistence type="predicted"/>
<dbReference type="SMART" id="SM00360">
    <property type="entry name" value="RRM"/>
    <property type="match status" value="2"/>
</dbReference>
<dbReference type="AlphaFoldDB" id="A0AAW1SJG1"/>
<dbReference type="InterPro" id="IPR052462">
    <property type="entry name" value="SLIRP/GR-RBP-like"/>
</dbReference>
<evidence type="ECO:0000313" key="6">
    <source>
        <dbReference type="Proteomes" id="UP001445335"/>
    </source>
</evidence>
<feature type="region of interest" description="Disordered" evidence="3">
    <location>
        <begin position="17"/>
        <end position="171"/>
    </location>
</feature>
<keyword evidence="1 2" id="KW-0694">RNA-binding</keyword>
<evidence type="ECO:0000259" key="4">
    <source>
        <dbReference type="PROSITE" id="PS50102"/>
    </source>
</evidence>
<protein>
    <recommendedName>
        <fullName evidence="4">RRM domain-containing protein</fullName>
    </recommendedName>
</protein>
<name>A0AAW1SJG1_9CHLO</name>
<evidence type="ECO:0000256" key="2">
    <source>
        <dbReference type="PROSITE-ProRule" id="PRU00176"/>
    </source>
</evidence>
<feature type="region of interest" description="Disordered" evidence="3">
    <location>
        <begin position="679"/>
        <end position="698"/>
    </location>
</feature>
<evidence type="ECO:0000256" key="1">
    <source>
        <dbReference type="ARBA" id="ARBA00022884"/>
    </source>
</evidence>
<dbReference type="PROSITE" id="PS50102">
    <property type="entry name" value="RRM"/>
    <property type="match status" value="2"/>
</dbReference>
<dbReference type="Pfam" id="PF00076">
    <property type="entry name" value="RRM_1"/>
    <property type="match status" value="2"/>
</dbReference>